<dbReference type="Gene3D" id="3.90.550.10">
    <property type="entry name" value="Spore Coat Polysaccharide Biosynthesis Protein SpsA, Chain A"/>
    <property type="match status" value="2"/>
</dbReference>
<dbReference type="InterPro" id="IPR029044">
    <property type="entry name" value="Nucleotide-diphossugar_trans"/>
</dbReference>
<keyword evidence="1" id="KW-0460">Magnesium</keyword>
<feature type="domain" description="MobA-like NTP transferase" evidence="2">
    <location>
        <begin position="48"/>
        <end position="151"/>
    </location>
</feature>
<evidence type="ECO:0000313" key="3">
    <source>
        <dbReference type="EMBL" id="QPS09093.1"/>
    </source>
</evidence>
<dbReference type="Proteomes" id="UP000594778">
    <property type="component" value="Chromosome"/>
</dbReference>
<accession>A0A7T2S529</accession>
<evidence type="ECO:0000259" key="2">
    <source>
        <dbReference type="Pfam" id="PF12804"/>
    </source>
</evidence>
<dbReference type="PANTHER" id="PTHR43777:SF1">
    <property type="entry name" value="MOLYBDENUM COFACTOR CYTIDYLYLTRANSFERASE"/>
    <property type="match status" value="1"/>
</dbReference>
<dbReference type="EMBL" id="CP065668">
    <property type="protein sequence ID" value="QPS09093.1"/>
    <property type="molecule type" value="Genomic_DNA"/>
</dbReference>
<dbReference type="Pfam" id="PF12804">
    <property type="entry name" value="NTP_transf_3"/>
    <property type="match status" value="1"/>
</dbReference>
<organism evidence="3 4">
    <name type="scientific">Delftia acidovorans</name>
    <name type="common">Pseudomonas acidovorans</name>
    <name type="synonym">Comamonas acidovorans</name>
    <dbReference type="NCBI Taxonomy" id="80866"/>
    <lineage>
        <taxon>Bacteria</taxon>
        <taxon>Pseudomonadati</taxon>
        <taxon>Pseudomonadota</taxon>
        <taxon>Betaproteobacteria</taxon>
        <taxon>Burkholderiales</taxon>
        <taxon>Comamonadaceae</taxon>
        <taxon>Delftia</taxon>
    </lineage>
</organism>
<dbReference type="AlphaFoldDB" id="A0A7T2S529"/>
<dbReference type="InterPro" id="IPR025877">
    <property type="entry name" value="MobA-like_NTP_Trfase"/>
</dbReference>
<evidence type="ECO:0000256" key="1">
    <source>
        <dbReference type="ARBA" id="ARBA00022842"/>
    </source>
</evidence>
<dbReference type="PANTHER" id="PTHR43777">
    <property type="entry name" value="MOLYBDENUM COFACTOR CYTIDYLYLTRANSFERASE"/>
    <property type="match status" value="1"/>
</dbReference>
<dbReference type="RefSeq" id="WP_197956140.1">
    <property type="nucleotide sequence ID" value="NZ_CP065668.1"/>
</dbReference>
<keyword evidence="3" id="KW-0808">Transferase</keyword>
<protein>
    <submittedName>
        <fullName evidence="3">NTP transferase domain-containing protein</fullName>
    </submittedName>
</protein>
<dbReference type="SUPFAM" id="SSF53448">
    <property type="entry name" value="Nucleotide-diphospho-sugar transferases"/>
    <property type="match status" value="1"/>
</dbReference>
<dbReference type="GO" id="GO:0016779">
    <property type="term" value="F:nucleotidyltransferase activity"/>
    <property type="evidence" value="ECO:0007669"/>
    <property type="project" value="UniProtKB-ARBA"/>
</dbReference>
<evidence type="ECO:0000313" key="4">
    <source>
        <dbReference type="Proteomes" id="UP000594778"/>
    </source>
</evidence>
<sequence length="192" mass="19512">MLTDFKDRPCVLILASGRGERFRASGGTLHKLSAPLGGSTVLDHTLAAVRASGLPWHLEDAGHPGMGDSLAAAVRATAGAPGWLVLPADLPLVSPQTLLKVADALRSGAQAAQPIHAGQRGHPVGFGAVCGEALMALSGEKGGAPLLKALRDARALVLIGVEDVGILADIDTVDDLARAEALLQARGKTACS</sequence>
<gene>
    <name evidence="3" type="ORF">I6G66_03295</name>
</gene>
<reference evidence="3 4" key="1">
    <citation type="submission" date="2020-12" db="EMBL/GenBank/DDBJ databases">
        <title>FDA dAtabase for Regulatory Grade micrObial Sequences (FDA-ARGOS): Supporting development and validation of Infectious Disease Dx tests.</title>
        <authorList>
            <person name="Sproer C."/>
            <person name="Gronow S."/>
            <person name="Severitt S."/>
            <person name="Schroder I."/>
            <person name="Tallon L."/>
            <person name="Sadzewicz L."/>
            <person name="Zhao X."/>
            <person name="Boylan J."/>
            <person name="Ott S."/>
            <person name="Bowen H."/>
            <person name="Vavikolanu K."/>
            <person name="Mehta A."/>
            <person name="Aluvathingal J."/>
            <person name="Nadendla S."/>
            <person name="Lowell S."/>
            <person name="Myers T."/>
            <person name="Yan Y."/>
            <person name="Sichtig H."/>
        </authorList>
    </citation>
    <scope>NUCLEOTIDE SEQUENCE [LARGE SCALE GENOMIC DNA]</scope>
    <source>
        <strain evidence="3 4">FDAARGOS_909</strain>
    </source>
</reference>
<name>A0A7T2S529_DELAC</name>
<proteinExistence type="predicted"/>